<dbReference type="NCBIfam" id="TIGR00756">
    <property type="entry name" value="PPR"/>
    <property type="match status" value="1"/>
</dbReference>
<reference evidence="3" key="1">
    <citation type="submission" date="2021-02" db="EMBL/GenBank/DDBJ databases">
        <title>First Annotated Genome of the Yellow-green Alga Tribonema minus.</title>
        <authorList>
            <person name="Mahan K.M."/>
        </authorList>
    </citation>
    <scope>NUCLEOTIDE SEQUENCE</scope>
    <source>
        <strain evidence="3">UTEX B ZZ1240</strain>
    </source>
</reference>
<accession>A0A835YKZ3</accession>
<dbReference type="InterPro" id="IPR002885">
    <property type="entry name" value="PPR_rpt"/>
</dbReference>
<evidence type="ECO:0000313" key="3">
    <source>
        <dbReference type="EMBL" id="KAG5175520.1"/>
    </source>
</evidence>
<protein>
    <recommendedName>
        <fullName evidence="5">Pentacotripeptide-repeat region of PRORP domain-containing protein</fullName>
    </recommendedName>
</protein>
<dbReference type="OrthoDB" id="69593at2759"/>
<evidence type="ECO:0008006" key="5">
    <source>
        <dbReference type="Google" id="ProtNLM"/>
    </source>
</evidence>
<dbReference type="Proteomes" id="UP000664859">
    <property type="component" value="Unassembled WGS sequence"/>
</dbReference>
<dbReference type="Pfam" id="PF13812">
    <property type="entry name" value="PPR_3"/>
    <property type="match status" value="1"/>
</dbReference>
<proteinExistence type="predicted"/>
<gene>
    <name evidence="3" type="ORF">JKP88DRAFT_338264</name>
</gene>
<dbReference type="PANTHER" id="PTHR47447:SF17">
    <property type="entry name" value="OS12G0638900 PROTEIN"/>
    <property type="match status" value="1"/>
</dbReference>
<comment type="caution">
    <text evidence="3">The sequence shown here is derived from an EMBL/GenBank/DDBJ whole genome shotgun (WGS) entry which is preliminary data.</text>
</comment>
<feature type="repeat" description="PPR" evidence="2">
    <location>
        <begin position="119"/>
        <end position="153"/>
    </location>
</feature>
<evidence type="ECO:0000256" key="1">
    <source>
        <dbReference type="ARBA" id="ARBA00022737"/>
    </source>
</evidence>
<dbReference type="Pfam" id="PF13041">
    <property type="entry name" value="PPR_2"/>
    <property type="match status" value="1"/>
</dbReference>
<dbReference type="EMBL" id="JAFCMP010000548">
    <property type="protein sequence ID" value="KAG5175520.1"/>
    <property type="molecule type" value="Genomic_DNA"/>
</dbReference>
<dbReference type="PROSITE" id="PS51375">
    <property type="entry name" value="PPR"/>
    <property type="match status" value="1"/>
</dbReference>
<evidence type="ECO:0000256" key="2">
    <source>
        <dbReference type="PROSITE-ProRule" id="PRU00708"/>
    </source>
</evidence>
<name>A0A835YKZ3_9STRA</name>
<keyword evidence="1" id="KW-0677">Repeat</keyword>
<dbReference type="PANTHER" id="PTHR47447">
    <property type="entry name" value="OS03G0856100 PROTEIN"/>
    <property type="match status" value="1"/>
</dbReference>
<dbReference type="InterPro" id="IPR011990">
    <property type="entry name" value="TPR-like_helical_dom_sf"/>
</dbReference>
<organism evidence="3 4">
    <name type="scientific">Tribonema minus</name>
    <dbReference type="NCBI Taxonomy" id="303371"/>
    <lineage>
        <taxon>Eukaryota</taxon>
        <taxon>Sar</taxon>
        <taxon>Stramenopiles</taxon>
        <taxon>Ochrophyta</taxon>
        <taxon>PX clade</taxon>
        <taxon>Xanthophyceae</taxon>
        <taxon>Tribonematales</taxon>
        <taxon>Tribonemataceae</taxon>
        <taxon>Tribonema</taxon>
    </lineage>
</organism>
<evidence type="ECO:0000313" key="4">
    <source>
        <dbReference type="Proteomes" id="UP000664859"/>
    </source>
</evidence>
<dbReference type="Gene3D" id="1.25.40.10">
    <property type="entry name" value="Tetratricopeptide repeat domain"/>
    <property type="match status" value="1"/>
</dbReference>
<sequence>MGTLSSMIRHGFYPQRALFHFVLQALTNNRSQAGQVRRVLALMRQPRIQPDAAAYNYALRSQANAGFAGALLKDMLEAGVAPDRDTYMAMLRVCRMSRNMPRALEIFAEMEAANASFVDVQTWNMLLHAIVASGNPQSALQKVAEMTRRGLAPDAITCSLLLAAHAALGNRAEVDSIVSQMSASGMEVAPAYYRWVVEGYAQGGLMQRAEDALEAMLTRGTYHPHLAAALLRAHSNAADQPRVMYWLRRLSAAGHEPPPGAWNAAIDAAHKAGDADAADAAWCAAQPASGTQYREMRRRRGGVGWHVLHNRRAHSRDAASAVLDLSSCSIGWALAALCAEARELRNGSPSAFRYAYMGARRRPHAAVFDQIFEGMRDLGLQASEVPGATYFYKSEAPPRQPAG</sequence>
<keyword evidence="4" id="KW-1185">Reference proteome</keyword>
<dbReference type="AlphaFoldDB" id="A0A835YKZ3"/>